<dbReference type="KEGG" id="srub:C2R22_14545"/>
<dbReference type="InterPro" id="IPR006311">
    <property type="entry name" value="TAT_signal"/>
</dbReference>
<evidence type="ECO:0000256" key="1">
    <source>
        <dbReference type="SAM" id="MobiDB-lite"/>
    </source>
</evidence>
<evidence type="ECO:0000313" key="3">
    <source>
        <dbReference type="Proteomes" id="UP000236584"/>
    </source>
</evidence>
<protein>
    <submittedName>
        <fullName evidence="2">Sugar ABC transporter substrate-binding protein</fullName>
    </submittedName>
</protein>
<dbReference type="AlphaFoldDB" id="A0A2I8VLA3"/>
<accession>A0A2I8VLA3</accession>
<gene>
    <name evidence="2" type="ORF">C2R22_14545</name>
</gene>
<dbReference type="OrthoDB" id="263646at2157"/>
<dbReference type="InterPro" id="IPR050490">
    <property type="entry name" value="Bact_solute-bd_prot1"/>
</dbReference>
<dbReference type="Proteomes" id="UP000236584">
    <property type="component" value="Chromosome"/>
</dbReference>
<feature type="compositionally biased region" description="Gly residues" evidence="1">
    <location>
        <begin position="25"/>
        <end position="51"/>
    </location>
</feature>
<dbReference type="SUPFAM" id="SSF53850">
    <property type="entry name" value="Periplasmic binding protein-like II"/>
    <property type="match status" value="1"/>
</dbReference>
<dbReference type="PANTHER" id="PTHR43649">
    <property type="entry name" value="ARABINOSE-BINDING PROTEIN-RELATED"/>
    <property type="match status" value="1"/>
</dbReference>
<name>A0A2I8VLA3_9EURY</name>
<dbReference type="Gene3D" id="3.40.190.10">
    <property type="entry name" value="Periplasmic binding protein-like II"/>
    <property type="match status" value="1"/>
</dbReference>
<dbReference type="PROSITE" id="PS51318">
    <property type="entry name" value="TAT"/>
    <property type="match status" value="1"/>
</dbReference>
<organism evidence="2 3">
    <name type="scientific">Salinigranum rubrum</name>
    <dbReference type="NCBI Taxonomy" id="755307"/>
    <lineage>
        <taxon>Archaea</taxon>
        <taxon>Methanobacteriati</taxon>
        <taxon>Methanobacteriota</taxon>
        <taxon>Stenosarchaea group</taxon>
        <taxon>Halobacteria</taxon>
        <taxon>Halobacteriales</taxon>
        <taxon>Haloferacaceae</taxon>
        <taxon>Salinigranum</taxon>
    </lineage>
</organism>
<dbReference type="Pfam" id="PF01547">
    <property type="entry name" value="SBP_bac_1"/>
    <property type="match status" value="1"/>
</dbReference>
<sequence length="463" mass="49622">MTERRLQRRRFIKAAGATGIAGLAGCAGGSGGSGGGSGSTESGGDGGGDSGGDSESSGGASTGGSGSGGTIRYLSDRGDSKPILDEIIAEFESNSEYTVEVTFTSKGTSTDQEMQKMVAAGNPPDLFFDTSTDAFRFQQEGVLAPVSEAVSANSLPDPVNVGGESYFAPAIVEPLMGWYRNDIYEENPTTWSAWLEEAQRVSENTDMEGYIVQSGQTNNADTQMTQYLWQNDVDIYAGPTDDIQVTVDQGSNRELAVETFQWVQDMAQYSPNGSGWEWGDAIGALQQENAAAGVSVGGLPILTMQSNRPDLVQNFSPMPFPVPQGKAQDKWWAYMEGHLVRSDGDNTEGAREFVTFFSESDKFFDFILSAPLFQFPPSREQLDATPMQENETLNEFPDVLELVRNNWDVFTSVLATGDDGAPNLTAAKAYGNQAFGQAADQLLVGGLSPEETVDFLAETLRGL</sequence>
<dbReference type="PROSITE" id="PS51257">
    <property type="entry name" value="PROKAR_LIPOPROTEIN"/>
    <property type="match status" value="1"/>
</dbReference>
<reference evidence="2 3" key="1">
    <citation type="submission" date="2018-01" db="EMBL/GenBank/DDBJ databases">
        <title>Complete genome sequence of Salinigranum rubrum GX10T, an extremely halophilic archaeon isolated from a marine solar saltern.</title>
        <authorList>
            <person name="Han S."/>
        </authorList>
    </citation>
    <scope>NUCLEOTIDE SEQUENCE [LARGE SCALE GENOMIC DNA]</scope>
    <source>
        <strain evidence="2 3">GX10</strain>
    </source>
</reference>
<evidence type="ECO:0000313" key="2">
    <source>
        <dbReference type="EMBL" id="AUV82713.1"/>
    </source>
</evidence>
<dbReference type="RefSeq" id="WP_103426402.1">
    <property type="nucleotide sequence ID" value="NZ_CP026309.1"/>
</dbReference>
<dbReference type="GeneID" id="35593335"/>
<dbReference type="PANTHER" id="PTHR43649:SF12">
    <property type="entry name" value="DIACETYLCHITOBIOSE BINDING PROTEIN DASA"/>
    <property type="match status" value="1"/>
</dbReference>
<dbReference type="InterPro" id="IPR006059">
    <property type="entry name" value="SBP"/>
</dbReference>
<dbReference type="EMBL" id="CP026309">
    <property type="protein sequence ID" value="AUV82713.1"/>
    <property type="molecule type" value="Genomic_DNA"/>
</dbReference>
<feature type="region of interest" description="Disordered" evidence="1">
    <location>
        <begin position="21"/>
        <end position="77"/>
    </location>
</feature>
<proteinExistence type="predicted"/>
<keyword evidence="3" id="KW-1185">Reference proteome</keyword>
<feature type="compositionally biased region" description="Gly residues" evidence="1">
    <location>
        <begin position="60"/>
        <end position="69"/>
    </location>
</feature>